<dbReference type="InterPro" id="IPR032503">
    <property type="entry name" value="FAO_M"/>
</dbReference>
<keyword evidence="7" id="KW-1185">Reference proteome</keyword>
<dbReference type="AlphaFoldDB" id="A0A1G7S2A1"/>
<evidence type="ECO:0000259" key="2">
    <source>
        <dbReference type="Pfam" id="PF01266"/>
    </source>
</evidence>
<feature type="domain" description="GCVT N-terminal" evidence="3">
    <location>
        <begin position="425"/>
        <end position="703"/>
    </location>
</feature>
<feature type="domain" description="FAD dependent oxidoreductase central" evidence="5">
    <location>
        <begin position="368"/>
        <end position="422"/>
    </location>
</feature>
<dbReference type="RefSeq" id="WP_093167780.1">
    <property type="nucleotide sequence ID" value="NZ_FNCN01000002.1"/>
</dbReference>
<dbReference type="OrthoDB" id="2055370at2"/>
<proteinExistence type="inferred from homology"/>
<organism evidence="6 7">
    <name type="scientific">Sinosporangium album</name>
    <dbReference type="NCBI Taxonomy" id="504805"/>
    <lineage>
        <taxon>Bacteria</taxon>
        <taxon>Bacillati</taxon>
        <taxon>Actinomycetota</taxon>
        <taxon>Actinomycetes</taxon>
        <taxon>Streptosporangiales</taxon>
        <taxon>Streptosporangiaceae</taxon>
        <taxon>Sinosporangium</taxon>
    </lineage>
</organism>
<keyword evidence="6" id="KW-0489">Methyltransferase</keyword>
<dbReference type="InterPro" id="IPR027266">
    <property type="entry name" value="TrmE/GcvT-like"/>
</dbReference>
<comment type="similarity">
    <text evidence="1">Belongs to the GcvT family.</text>
</comment>
<dbReference type="SUPFAM" id="SSF51905">
    <property type="entry name" value="FAD/NAD(P)-binding domain"/>
    <property type="match status" value="1"/>
</dbReference>
<dbReference type="PANTHER" id="PTHR43757:SF2">
    <property type="entry name" value="AMINOMETHYLTRANSFERASE, MITOCHONDRIAL"/>
    <property type="match status" value="1"/>
</dbReference>
<dbReference type="EMBL" id="FNCN01000002">
    <property type="protein sequence ID" value="SDG17137.1"/>
    <property type="molecule type" value="Genomic_DNA"/>
</dbReference>
<dbReference type="Pfam" id="PF01571">
    <property type="entry name" value="GCV_T"/>
    <property type="match status" value="1"/>
</dbReference>
<dbReference type="STRING" id="504805.SAMN05421505_102140"/>
<gene>
    <name evidence="6" type="ORF">SAMN05421505_102140</name>
</gene>
<accession>A0A1G7S2A1</accession>
<dbReference type="InterPro" id="IPR028896">
    <property type="entry name" value="GcvT/YgfZ/DmdA"/>
</dbReference>
<dbReference type="Gene3D" id="3.30.70.1400">
    <property type="entry name" value="Aminomethyltransferase beta-barrel domains"/>
    <property type="match status" value="1"/>
</dbReference>
<dbReference type="Gene3D" id="3.50.50.60">
    <property type="entry name" value="FAD/NAD(P)-binding domain"/>
    <property type="match status" value="1"/>
</dbReference>
<dbReference type="InterPro" id="IPR029043">
    <property type="entry name" value="GcvT/YgfZ_C"/>
</dbReference>
<dbReference type="SUPFAM" id="SSF103025">
    <property type="entry name" value="Folate-binding domain"/>
    <property type="match status" value="1"/>
</dbReference>
<evidence type="ECO:0000313" key="7">
    <source>
        <dbReference type="Proteomes" id="UP000198923"/>
    </source>
</evidence>
<dbReference type="Gene3D" id="3.30.1360.120">
    <property type="entry name" value="Probable tRNA modification gtpase trme, domain 1"/>
    <property type="match status" value="1"/>
</dbReference>
<name>A0A1G7S2A1_9ACTN</name>
<dbReference type="SUPFAM" id="SSF101790">
    <property type="entry name" value="Aminomethyltransferase beta-barrel domain"/>
    <property type="match status" value="1"/>
</dbReference>
<reference evidence="6 7" key="1">
    <citation type="submission" date="2016-10" db="EMBL/GenBank/DDBJ databases">
        <authorList>
            <person name="de Groot N.N."/>
        </authorList>
    </citation>
    <scope>NUCLEOTIDE SEQUENCE [LARGE SCALE GENOMIC DNA]</scope>
    <source>
        <strain evidence="6 7">CPCC 201354</strain>
    </source>
</reference>
<dbReference type="PANTHER" id="PTHR43757">
    <property type="entry name" value="AMINOMETHYLTRANSFERASE"/>
    <property type="match status" value="1"/>
</dbReference>
<dbReference type="InterPro" id="IPR006222">
    <property type="entry name" value="GCVT_N"/>
</dbReference>
<dbReference type="GO" id="GO:0008168">
    <property type="term" value="F:methyltransferase activity"/>
    <property type="evidence" value="ECO:0007669"/>
    <property type="project" value="UniProtKB-KW"/>
</dbReference>
<evidence type="ECO:0000256" key="1">
    <source>
        <dbReference type="ARBA" id="ARBA00008609"/>
    </source>
</evidence>
<evidence type="ECO:0000259" key="3">
    <source>
        <dbReference type="Pfam" id="PF01571"/>
    </source>
</evidence>
<dbReference type="InterPro" id="IPR006076">
    <property type="entry name" value="FAD-dep_OxRdtase"/>
</dbReference>
<dbReference type="InterPro" id="IPR036188">
    <property type="entry name" value="FAD/NAD-bd_sf"/>
</dbReference>
<dbReference type="InterPro" id="IPR013977">
    <property type="entry name" value="GcvT_C"/>
</dbReference>
<feature type="domain" description="Aminomethyltransferase C-terminal" evidence="4">
    <location>
        <begin position="717"/>
        <end position="792"/>
    </location>
</feature>
<evidence type="ECO:0000313" key="6">
    <source>
        <dbReference type="EMBL" id="SDG17137.1"/>
    </source>
</evidence>
<keyword evidence="6" id="KW-0808">Transferase</keyword>
<protein>
    <submittedName>
        <fullName evidence="6">Glycine cleavage system T protein (Aminomethyltransferase)</fullName>
    </submittedName>
</protein>
<sequence length="794" mass="84524">MTGRPRVVIIGAGIVGCALADELSRRGWNDLIVVDQGPLFRGGGAEPRAPGLIFQADAVRTMTRFASYTARKYGGLGDHFRRVGGLDVATTHERLLDLYRRRGWAASCGVDGEVVGPERCAELWPMLDPDMVHGGYHVPGDGLVDVSGCAEAQAGHAAARGARFLANVRVVAVDQRAGRVAGVRVTPAANGSGGESRTADAVAIPADVVVCAAGFRGPSVGALAGVAVPLLPVAGRYARSGPLAGLAGASGPWPVLRHDEQGLNVVRHGDRIGVGAPADRPFPVDREDGETGFAGEDFGPVWREASALLPALAATVYGDGLTDVHSVTPDGFPLLGEAPELEGFWLAEGVQVAHSAGAARALAEWLVDGCPSFDVHRCDIGRFEPAQLSPAYVRACGRANSTGARVVVHPLRPLNPPRPLRVGPFHARQRELGAVFLESAGWERPQWYQANERLDRGQTGEHLRDGWARRHWSPIAAAESRAARERVALFDMTARKRVEVSGRGAMRFLQWVTTNDVTGPPGSVTYSLMLDVTGGIRSDLTVARLADDVFHVRANSALDVEWLRRLAPGDVAVRDLTQGTCAVGVRGAHARDLLERCTDLDLPPPGSAASTVGSGHAGEVPVTAVRFARAGEPRWELSTTTDLGARLWDTLWRAGRGLGVAAAGWAAHTALRLEEGRRVWGVDMTSEHTPYEAGLGFAVGTDKEFLGRAALRAEPRRRLVPLLTGRVVMGAEPVRANDDVVGYVTSAGYGHTVERAIAYAWLPMALAEPGTEVEVDYFDRRVPAVVAREPLYGG</sequence>
<feature type="domain" description="FAD dependent oxidoreductase" evidence="2">
    <location>
        <begin position="6"/>
        <end position="365"/>
    </location>
</feature>
<dbReference type="Gene3D" id="3.30.9.10">
    <property type="entry name" value="D-Amino Acid Oxidase, subunit A, domain 2"/>
    <property type="match status" value="1"/>
</dbReference>
<dbReference type="Pfam" id="PF16350">
    <property type="entry name" value="FAO_M"/>
    <property type="match status" value="1"/>
</dbReference>
<dbReference type="Pfam" id="PF08669">
    <property type="entry name" value="GCV_T_C"/>
    <property type="match status" value="1"/>
</dbReference>
<dbReference type="Pfam" id="PF01266">
    <property type="entry name" value="DAO"/>
    <property type="match status" value="1"/>
</dbReference>
<evidence type="ECO:0000259" key="4">
    <source>
        <dbReference type="Pfam" id="PF08669"/>
    </source>
</evidence>
<dbReference type="Gene3D" id="2.40.30.110">
    <property type="entry name" value="Aminomethyltransferase beta-barrel domains"/>
    <property type="match status" value="1"/>
</dbReference>
<dbReference type="PROSITE" id="PS51257">
    <property type="entry name" value="PROKAR_LIPOPROTEIN"/>
    <property type="match status" value="1"/>
</dbReference>
<dbReference type="GO" id="GO:0032259">
    <property type="term" value="P:methylation"/>
    <property type="evidence" value="ECO:0007669"/>
    <property type="project" value="UniProtKB-KW"/>
</dbReference>
<evidence type="ECO:0000259" key="5">
    <source>
        <dbReference type="Pfam" id="PF16350"/>
    </source>
</evidence>
<dbReference type="Proteomes" id="UP000198923">
    <property type="component" value="Unassembled WGS sequence"/>
</dbReference>